<proteinExistence type="predicted"/>
<evidence type="ECO:0000256" key="1">
    <source>
        <dbReference type="SAM" id="MobiDB-lite"/>
    </source>
</evidence>
<gene>
    <name evidence="2" type="ORF">Cgig2_020537</name>
</gene>
<organism evidence="2 3">
    <name type="scientific">Carnegiea gigantea</name>
    <dbReference type="NCBI Taxonomy" id="171969"/>
    <lineage>
        <taxon>Eukaryota</taxon>
        <taxon>Viridiplantae</taxon>
        <taxon>Streptophyta</taxon>
        <taxon>Embryophyta</taxon>
        <taxon>Tracheophyta</taxon>
        <taxon>Spermatophyta</taxon>
        <taxon>Magnoliopsida</taxon>
        <taxon>eudicotyledons</taxon>
        <taxon>Gunneridae</taxon>
        <taxon>Pentapetalae</taxon>
        <taxon>Caryophyllales</taxon>
        <taxon>Cactineae</taxon>
        <taxon>Cactaceae</taxon>
        <taxon>Cactoideae</taxon>
        <taxon>Echinocereeae</taxon>
        <taxon>Carnegiea</taxon>
    </lineage>
</organism>
<accession>A0A9Q1Q5U1</accession>
<dbReference type="Proteomes" id="UP001153076">
    <property type="component" value="Unassembled WGS sequence"/>
</dbReference>
<feature type="region of interest" description="Disordered" evidence="1">
    <location>
        <begin position="92"/>
        <end position="175"/>
    </location>
</feature>
<feature type="compositionally biased region" description="Acidic residues" evidence="1">
    <location>
        <begin position="158"/>
        <end position="169"/>
    </location>
</feature>
<evidence type="ECO:0000313" key="2">
    <source>
        <dbReference type="EMBL" id="KAJ8429481.1"/>
    </source>
</evidence>
<dbReference type="EMBL" id="JAKOGI010000889">
    <property type="protein sequence ID" value="KAJ8429481.1"/>
    <property type="molecule type" value="Genomic_DNA"/>
</dbReference>
<feature type="compositionally biased region" description="Polar residues" evidence="1">
    <location>
        <begin position="108"/>
        <end position="130"/>
    </location>
</feature>
<dbReference type="AlphaFoldDB" id="A0A9Q1Q5U1"/>
<name>A0A9Q1Q5U1_9CARY</name>
<reference evidence="2" key="1">
    <citation type="submission" date="2022-04" db="EMBL/GenBank/DDBJ databases">
        <title>Carnegiea gigantea Genome sequencing and assembly v2.</title>
        <authorList>
            <person name="Copetti D."/>
            <person name="Sanderson M.J."/>
            <person name="Burquez A."/>
            <person name="Wojciechowski M.F."/>
        </authorList>
    </citation>
    <scope>NUCLEOTIDE SEQUENCE</scope>
    <source>
        <strain evidence="2">SGP5-SGP5p</strain>
        <tissue evidence="2">Aerial part</tissue>
    </source>
</reference>
<keyword evidence="3" id="KW-1185">Reference proteome</keyword>
<evidence type="ECO:0000313" key="3">
    <source>
        <dbReference type="Proteomes" id="UP001153076"/>
    </source>
</evidence>
<feature type="compositionally biased region" description="Low complexity" evidence="1">
    <location>
        <begin position="131"/>
        <end position="152"/>
    </location>
</feature>
<sequence length="232" mass="24604">MEKEAVLKMESLLGGVGGGASFSGAGTTNYHCNLAKSSLSSSTTTTSSSSTSPSLGFMESMSMQEIMIHNNIISPSLLDMVINGYGVGENHQVLPDSLDPPPPDPTLNSNVNPDSLSDQVVNNSHQPTTPNSSSVSSASNDAANDEQQQQQQNKPGDGGEEEEEEEEEQQKDTKDYGRHVASFGNVLSTPHNALLFAQEKSFCGAPANAGFITDNGLLQDMILPNPIMKTEE</sequence>
<protein>
    <submittedName>
        <fullName evidence="2">Uncharacterized protein</fullName>
    </submittedName>
</protein>
<comment type="caution">
    <text evidence="2">The sequence shown here is derived from an EMBL/GenBank/DDBJ whole genome shotgun (WGS) entry which is preliminary data.</text>
</comment>